<feature type="coiled-coil region" evidence="1">
    <location>
        <begin position="53"/>
        <end position="84"/>
    </location>
</feature>
<comment type="caution">
    <text evidence="2">The sequence shown here is derived from an EMBL/GenBank/DDBJ whole genome shotgun (WGS) entry which is preliminary data.</text>
</comment>
<proteinExistence type="predicted"/>
<evidence type="ECO:0000256" key="1">
    <source>
        <dbReference type="SAM" id="Coils"/>
    </source>
</evidence>
<dbReference type="Proteomes" id="UP000214588">
    <property type="component" value="Unassembled WGS sequence"/>
</dbReference>
<gene>
    <name evidence="2" type="ORF">CDO51_00770</name>
</gene>
<name>A0A226C3I4_9FIRM</name>
<dbReference type="RefSeq" id="WP_089022394.1">
    <property type="nucleotide sequence ID" value="NZ_NIQC01000001.1"/>
</dbReference>
<dbReference type="OrthoDB" id="2381664at2"/>
<keyword evidence="1" id="KW-0175">Coiled coil</keyword>
<dbReference type="AlphaFoldDB" id="A0A226C3I4"/>
<keyword evidence="3" id="KW-1185">Reference proteome</keyword>
<evidence type="ECO:0000313" key="2">
    <source>
        <dbReference type="EMBL" id="OWZ84970.1"/>
    </source>
</evidence>
<sequence>MTKKVALLLTVVILGGLFVGQAVLADVNSDPGSQEDPLVTESYVNDVMKEELRDELEKEIFEEINELKTELDERLANLDELDELEELEELLDIEGSDQFEVVQVSAGDTIIGGASSEMILRAGSGSAVATTSGGLADLTAGVDIQDGEDIPQNHSLLIARDDGRGISVRNDAVIMVRGEYDIK</sequence>
<accession>A0A226C3I4</accession>
<protein>
    <submittedName>
        <fullName evidence="2">Uncharacterized protein</fullName>
    </submittedName>
</protein>
<dbReference type="EMBL" id="NIQC01000001">
    <property type="protein sequence ID" value="OWZ84970.1"/>
    <property type="molecule type" value="Genomic_DNA"/>
</dbReference>
<reference evidence="2 3" key="1">
    <citation type="submission" date="2017-06" db="EMBL/GenBank/DDBJ databases">
        <title>Draft Genome Sequence of Natranaerobius trueperi halophilic, alkalithermophilic bacteria from soda lakes.</title>
        <authorList>
            <person name="Zhao B."/>
        </authorList>
    </citation>
    <scope>NUCLEOTIDE SEQUENCE [LARGE SCALE GENOMIC DNA]</scope>
    <source>
        <strain evidence="2 3">DSM 18760</strain>
    </source>
</reference>
<organism evidence="2 3">
    <name type="scientific">Natranaerobius trueperi</name>
    <dbReference type="NCBI Taxonomy" id="759412"/>
    <lineage>
        <taxon>Bacteria</taxon>
        <taxon>Bacillati</taxon>
        <taxon>Bacillota</taxon>
        <taxon>Clostridia</taxon>
        <taxon>Natranaerobiales</taxon>
        <taxon>Natranaerobiaceae</taxon>
        <taxon>Natranaerobius</taxon>
    </lineage>
</organism>
<evidence type="ECO:0000313" key="3">
    <source>
        <dbReference type="Proteomes" id="UP000214588"/>
    </source>
</evidence>